<name>C0NPF1_AJECG</name>
<dbReference type="EMBL" id="GG663368">
    <property type="protein sequence ID" value="EEH06811.1"/>
    <property type="molecule type" value="Genomic_DNA"/>
</dbReference>
<reference evidence="2" key="1">
    <citation type="submission" date="2009-02" db="EMBL/GenBank/DDBJ databases">
        <title>The Genome Sequence of Ajellomyces capsulatus strain G186AR.</title>
        <authorList>
            <consortium name="The Broad Institute Genome Sequencing Platform"/>
            <person name="Champion M."/>
            <person name="Cuomo C."/>
            <person name="Ma L.-J."/>
            <person name="Henn M.R."/>
            <person name="Sil A."/>
            <person name="Goldman B."/>
            <person name="Young S.K."/>
            <person name="Kodira C.D."/>
            <person name="Zeng Q."/>
            <person name="Koehrsen M."/>
            <person name="Alvarado L."/>
            <person name="Berlin A."/>
            <person name="Borenstein D."/>
            <person name="Chen Z."/>
            <person name="Engels R."/>
            <person name="Freedman E."/>
            <person name="Gellesch M."/>
            <person name="Goldberg J."/>
            <person name="Griggs A."/>
            <person name="Gujja S."/>
            <person name="Heiman D."/>
            <person name="Hepburn T."/>
            <person name="Howarth C."/>
            <person name="Jen D."/>
            <person name="Larson L."/>
            <person name="Lewis B."/>
            <person name="Mehta T."/>
            <person name="Park D."/>
            <person name="Pearson M."/>
            <person name="Roberts A."/>
            <person name="Saif S."/>
            <person name="Shea T."/>
            <person name="Shenoy N."/>
            <person name="Sisk P."/>
            <person name="Stolte C."/>
            <person name="Sykes S."/>
            <person name="Walk T."/>
            <person name="White J."/>
            <person name="Yandava C."/>
            <person name="Klein B."/>
            <person name="McEwen J.G."/>
            <person name="Puccia R."/>
            <person name="Goldman G.H."/>
            <person name="Felipe M.S."/>
            <person name="Nino-Vega G."/>
            <person name="San-Blas G."/>
            <person name="Taylor J."/>
            <person name="Mendoza L."/>
            <person name="Galagan J."/>
            <person name="Nusbaum C."/>
            <person name="Birren B."/>
        </authorList>
    </citation>
    <scope>NUCLEOTIDE SEQUENCE</scope>
    <source>
        <strain evidence="2">G186AR</strain>
    </source>
</reference>
<evidence type="ECO:0000313" key="3">
    <source>
        <dbReference type="Proteomes" id="UP000001631"/>
    </source>
</evidence>
<evidence type="ECO:0000256" key="1">
    <source>
        <dbReference type="SAM" id="MobiDB-lite"/>
    </source>
</evidence>
<gene>
    <name evidence="2" type="ORF">HCBG_05031</name>
</gene>
<feature type="compositionally biased region" description="Basic residues" evidence="1">
    <location>
        <begin position="102"/>
        <end position="113"/>
    </location>
</feature>
<keyword evidence="3" id="KW-1185">Reference proteome</keyword>
<proteinExistence type="predicted"/>
<sequence>MGNGNFLHRCDPMEADGAPSLTHQTETRARPIAPAGRTARQQKRRASWGEAKRARKGAGGRGGEEEGFREVEDVAVGACSLPAECLSGSLTTQLEGSDRRNVHGHGRAASRHA</sequence>
<feature type="region of interest" description="Disordered" evidence="1">
    <location>
        <begin position="1"/>
        <end position="67"/>
    </location>
</feature>
<organism evidence="2 3">
    <name type="scientific">Ajellomyces capsulatus (strain G186AR / H82 / ATCC MYA-2454 / RMSCC 2432)</name>
    <name type="common">Darling's disease fungus</name>
    <name type="synonym">Histoplasma capsulatum</name>
    <dbReference type="NCBI Taxonomy" id="447093"/>
    <lineage>
        <taxon>Eukaryota</taxon>
        <taxon>Fungi</taxon>
        <taxon>Dikarya</taxon>
        <taxon>Ascomycota</taxon>
        <taxon>Pezizomycotina</taxon>
        <taxon>Eurotiomycetes</taxon>
        <taxon>Eurotiomycetidae</taxon>
        <taxon>Onygenales</taxon>
        <taxon>Ajellomycetaceae</taxon>
        <taxon>Histoplasma</taxon>
    </lineage>
</organism>
<protein>
    <submittedName>
        <fullName evidence="2">Uncharacterized protein</fullName>
    </submittedName>
</protein>
<evidence type="ECO:0000313" key="2">
    <source>
        <dbReference type="EMBL" id="EEH06811.1"/>
    </source>
</evidence>
<dbReference type="InParanoid" id="C0NPF1"/>
<dbReference type="AlphaFoldDB" id="C0NPF1"/>
<dbReference type="RefSeq" id="XP_045287292.1">
    <property type="nucleotide sequence ID" value="XM_045432080.1"/>
</dbReference>
<feature type="region of interest" description="Disordered" evidence="1">
    <location>
        <begin position="90"/>
        <end position="113"/>
    </location>
</feature>
<dbReference type="Proteomes" id="UP000001631">
    <property type="component" value="Unassembled WGS sequence"/>
</dbReference>
<dbReference type="GeneID" id="69038047"/>
<accession>C0NPF1</accession>
<dbReference type="HOGENOM" id="CLU_2132816_0_0_1"/>